<proteinExistence type="predicted"/>
<evidence type="ECO:0000259" key="1">
    <source>
        <dbReference type="Pfam" id="PF03235"/>
    </source>
</evidence>
<dbReference type="RefSeq" id="WP_129580691.1">
    <property type="nucleotide sequence ID" value="NZ_CP012672.1"/>
</dbReference>
<evidence type="ECO:0000313" key="3">
    <source>
        <dbReference type="Proteomes" id="UP000295497"/>
    </source>
</evidence>
<organism evidence="2 3">
    <name type="scientific">Sorangium cellulosum</name>
    <name type="common">Polyangium cellulosum</name>
    <dbReference type="NCBI Taxonomy" id="56"/>
    <lineage>
        <taxon>Bacteria</taxon>
        <taxon>Pseudomonadati</taxon>
        <taxon>Myxococcota</taxon>
        <taxon>Polyangia</taxon>
        <taxon>Polyangiales</taxon>
        <taxon>Polyangiaceae</taxon>
        <taxon>Sorangium</taxon>
    </lineage>
</organism>
<reference evidence="2 3" key="1">
    <citation type="submission" date="2015-09" db="EMBL/GenBank/DDBJ databases">
        <title>Sorangium comparison.</title>
        <authorList>
            <person name="Zaburannyi N."/>
            <person name="Bunk B."/>
            <person name="Overmann J."/>
            <person name="Mueller R."/>
        </authorList>
    </citation>
    <scope>NUCLEOTIDE SEQUENCE [LARGE SCALE GENOMIC DNA]</scope>
    <source>
        <strain evidence="2 3">So ce836</strain>
    </source>
</reference>
<evidence type="ECO:0000313" key="2">
    <source>
        <dbReference type="EMBL" id="AUX38210.1"/>
    </source>
</evidence>
<dbReference type="Proteomes" id="UP000295497">
    <property type="component" value="Chromosome"/>
</dbReference>
<dbReference type="InterPro" id="IPR004919">
    <property type="entry name" value="GmrSD_N"/>
</dbReference>
<name>A0A4P2R529_SORCE</name>
<gene>
    <name evidence="2" type="ORF">SOCE836_104500</name>
</gene>
<dbReference type="Pfam" id="PF03235">
    <property type="entry name" value="GmrSD_N"/>
    <property type="match status" value="1"/>
</dbReference>
<dbReference type="AlphaFoldDB" id="A0A4P2R529"/>
<sequence length="529" mass="59630">MPARDSDHDLDFTRTTVQRLITDIREGRLCIPEFQRGYVWKPNKAADLLDSIYRGLPIGSLLVWETSESIYQRQSGKIVTQRHGGTARWLVDGQQRATTLERVHALDDEVAAEERLDIYFNVIEPGFQRANAAIRKDPRWVTLDKLWSRDFRTERSDLQEAFPDYRYAIEENIDRCRAILDYEIPMTVMRGHRYQDALDAFMRLNLKGVRLGGDDIESARIAGKHSGFVVEHVIPFMGSLKEQGFDRIHLSHLLIASAAIADPAKPHGRLGDFEPGQLRTAWKKMEKGVEAVRHMVASDLGLRGMSLLWSGALLVPPIVLCATRPARQRDAEQVLGWMALAALHHRYGAATQSTLERDLKAMAAAESPVGALVRNLRRQQSLRASADDFDRPTQDRGAMFATYVACRQRAAKCLVTRQRVEDRAAGDTFIDRHHLVPRGTFKTLDAKRASDVVANIAFILRDANQSVGKAPPSVTLRDLDAKTLRSQCIPQDSALWVDGEHVELWAARRRLLSEAFNDFVARAVEAAKE</sequence>
<feature type="domain" description="GmrSD restriction endonucleases N-terminal" evidence="1">
    <location>
        <begin position="18"/>
        <end position="216"/>
    </location>
</feature>
<dbReference type="PANTHER" id="PTHR37292:SF2">
    <property type="entry name" value="DUF262 DOMAIN-CONTAINING PROTEIN"/>
    <property type="match status" value="1"/>
</dbReference>
<dbReference type="PANTHER" id="PTHR37292">
    <property type="entry name" value="VNG6097C"/>
    <property type="match status" value="1"/>
</dbReference>
<dbReference type="EMBL" id="CP012672">
    <property type="protein sequence ID" value="AUX38210.1"/>
    <property type="molecule type" value="Genomic_DNA"/>
</dbReference>
<protein>
    <recommendedName>
        <fullName evidence="1">GmrSD restriction endonucleases N-terminal domain-containing protein</fullName>
    </recommendedName>
</protein>
<accession>A0A4P2R529</accession>